<dbReference type="AlphaFoldDB" id="A0A7G9RSB0"/>
<reference evidence="1 2" key="1">
    <citation type="submission" date="2020-08" db="EMBL/GenBank/DDBJ databases">
        <title>Genome sequence of Diaphorobacter ruginosibacter DSM 27467T.</title>
        <authorList>
            <person name="Hyun D.-W."/>
            <person name="Bae J.-W."/>
        </authorList>
    </citation>
    <scope>NUCLEOTIDE SEQUENCE [LARGE SCALE GENOMIC DNA]</scope>
    <source>
        <strain evidence="1 2">DSM 27467</strain>
    </source>
</reference>
<keyword evidence="2" id="KW-1185">Reference proteome</keyword>
<organism evidence="1 2">
    <name type="scientific">Diaphorobacter ruginosibacter</name>
    <dbReference type="NCBI Taxonomy" id="1715720"/>
    <lineage>
        <taxon>Bacteria</taxon>
        <taxon>Pseudomonadati</taxon>
        <taxon>Pseudomonadota</taxon>
        <taxon>Betaproteobacteria</taxon>
        <taxon>Burkholderiales</taxon>
        <taxon>Comamonadaceae</taxon>
        <taxon>Diaphorobacter</taxon>
    </lineage>
</organism>
<dbReference type="KEGG" id="drg:H9K76_06510"/>
<name>A0A7G9RSB0_9BURK</name>
<gene>
    <name evidence="1" type="ORF">H9K76_06510</name>
</gene>
<evidence type="ECO:0000313" key="1">
    <source>
        <dbReference type="EMBL" id="QNN58485.1"/>
    </source>
</evidence>
<dbReference type="EMBL" id="CP060714">
    <property type="protein sequence ID" value="QNN58485.1"/>
    <property type="molecule type" value="Genomic_DNA"/>
</dbReference>
<accession>A0A7G9RSB0</accession>
<dbReference type="Proteomes" id="UP000515811">
    <property type="component" value="Chromosome"/>
</dbReference>
<evidence type="ECO:0000313" key="2">
    <source>
        <dbReference type="Proteomes" id="UP000515811"/>
    </source>
</evidence>
<sequence length="1026" mass="111189">MNLIAQAVLSRQQGPNNERIGTLRVVALDAAAGSSAPQHVVTLQITHLKAGLAERVDESTLTPMPVALALARQRAVGYLQQRLAAGDRLVSQQGFDDAIHIPGGTRAEQAQQLPDRATAAEGGMPESPAQARAIAALCAKLDGNAWRRLSSDQQGRAIWRLSELADPARGGAAQQLLYAQVPRLIALLERGEDLLDYCLAALIGKLGDPGAAMAMQALSGRGRSAATRDMARQAWLALQGVQAGDAAADASQAPVVITDPQALLQADEQGLNDPLVAQAVRQHLAEVALGFNWWPVVKRIYKRAQWRNDHATLAILHARFDGDNDRRRNAPMQLDTLMYMRLRGWRHLRRLAAAQHSEAPALAVALLLQLDRLCSPQGQERNGRLPETQWLLAQKLLLPHWEGLRASHRAWRWSLDEPLNFAELPANRVEGLGEMWDANPHHLLALVTQGQSRVLLWSLTRALSDQTVFLHAQEAPQIAPLLHHAYAPAAALGLQTAQHHMAQSGDMQALRPWILALAQCPDGPAADYLSHWLTRDRLGAAADADLVAALLVSPAAVLRTQGVALLAFANGAAVALALLAVVPTLDESTAALSEIRDNLVSLLNRQGPLSRDAGSVPPLPLHRLLEHSLTPLVEIATAWLLVHPSGLATLPASSLRALLASDEPARVACGIRLMDSLSDDVLSEQADVLAEFAVSAHPELRKAVAPLITRLAGDTRCNARIAVQLHDALFRAEAGEGAHADVLALLTGPLAGVAPARDASGVWRALQARTTGAQRYGAWALGPLGDDAYTLRQWSTLARHADTEVRSRSRTTLDTRLTPMERTTPEQAEQLLPLADAKFADTQRYAQSLFGERLPSSALSPELLIAWVDHPQAWVQALGRQRLTQHMSAPEASLCLGRLAQHPSTSVQLFVTQWLLSLPDESAVERAARLQELEPYFLAVLSQVHRARASKTRVLGFLRAQTDSEATARVVAGIFARQVVSASLTDQPDYVAGLRDIVARHPQLAQSFMQRVDGERRAHARGVVRM</sequence>
<dbReference type="RefSeq" id="WP_187598910.1">
    <property type="nucleotide sequence ID" value="NZ_CP060714.1"/>
</dbReference>
<proteinExistence type="predicted"/>
<protein>
    <submittedName>
        <fullName evidence="1">Uncharacterized protein</fullName>
    </submittedName>
</protein>